<dbReference type="RefSeq" id="WP_227625101.1">
    <property type="nucleotide sequence ID" value="NZ_CP007139.1"/>
</dbReference>
<dbReference type="Gene3D" id="3.90.1570.10">
    <property type="entry name" value="tt1808, chain A"/>
    <property type="match status" value="1"/>
</dbReference>
<dbReference type="Proteomes" id="UP000027982">
    <property type="component" value="Chromosome"/>
</dbReference>
<proteinExistence type="predicted"/>
<gene>
    <name evidence="2" type="ORF">OP10G_2032</name>
</gene>
<dbReference type="InterPro" id="IPR008538">
    <property type="entry name" value="Uma2"/>
</dbReference>
<dbReference type="InterPro" id="IPR011335">
    <property type="entry name" value="Restrct_endonuc-II-like"/>
</dbReference>
<dbReference type="EMBL" id="CP007139">
    <property type="protein sequence ID" value="AIE85400.1"/>
    <property type="molecule type" value="Genomic_DNA"/>
</dbReference>
<dbReference type="AlphaFoldDB" id="A0A068NRK4"/>
<dbReference type="KEGG" id="fgi:OP10G_2032"/>
<reference evidence="2 3" key="1">
    <citation type="journal article" date="2014" name="PLoS ONE">
        <title>The first complete genome sequence of the class fimbriimonadia in the phylum armatimonadetes.</title>
        <authorList>
            <person name="Hu Z.Y."/>
            <person name="Wang Y.Z."/>
            <person name="Im W.T."/>
            <person name="Wang S.Y."/>
            <person name="Zhao G.P."/>
            <person name="Zheng H.J."/>
            <person name="Quan Z.X."/>
        </authorList>
    </citation>
    <scope>NUCLEOTIDE SEQUENCE [LARGE SCALE GENOMIC DNA]</scope>
    <source>
        <strain evidence="2">Gsoil 348</strain>
    </source>
</reference>
<evidence type="ECO:0000313" key="3">
    <source>
        <dbReference type="Proteomes" id="UP000027982"/>
    </source>
</evidence>
<name>A0A068NRK4_FIMGI</name>
<protein>
    <recommendedName>
        <fullName evidence="1">Putative restriction endonuclease domain-containing protein</fullName>
    </recommendedName>
</protein>
<dbReference type="Pfam" id="PF05685">
    <property type="entry name" value="Uma2"/>
    <property type="match status" value="1"/>
</dbReference>
<keyword evidence="3" id="KW-1185">Reference proteome</keyword>
<dbReference type="SUPFAM" id="SSF52980">
    <property type="entry name" value="Restriction endonuclease-like"/>
    <property type="match status" value="1"/>
</dbReference>
<feature type="domain" description="Putative restriction endonuclease" evidence="1">
    <location>
        <begin position="18"/>
        <end position="150"/>
    </location>
</feature>
<dbReference type="CDD" id="cd06260">
    <property type="entry name" value="DUF820-like"/>
    <property type="match status" value="1"/>
</dbReference>
<dbReference type="HOGENOM" id="CLU_1568416_0_0_0"/>
<accession>A0A068NRK4</accession>
<sequence>MSRLVDPTLLKQALVEADENGYRLELMNGVGIWEVQPAKRHISTAKRIEKSIRPDPESSSGCGCIAYQDLYVQFSDGSLKRPDIAIFCREPDEEDEAVTLVPEAVVEVVSRGSETKDLEMNPPFYLNRGVKDVVVVDPYTGQVYHHRLEGVRRLNTPIEIRLECGCLVNV</sequence>
<dbReference type="eggNOG" id="COG4636">
    <property type="taxonomic scope" value="Bacteria"/>
</dbReference>
<evidence type="ECO:0000259" key="1">
    <source>
        <dbReference type="Pfam" id="PF05685"/>
    </source>
</evidence>
<evidence type="ECO:0000313" key="2">
    <source>
        <dbReference type="EMBL" id="AIE85400.1"/>
    </source>
</evidence>
<organism evidence="2 3">
    <name type="scientific">Fimbriimonas ginsengisoli Gsoil 348</name>
    <dbReference type="NCBI Taxonomy" id="661478"/>
    <lineage>
        <taxon>Bacteria</taxon>
        <taxon>Bacillati</taxon>
        <taxon>Armatimonadota</taxon>
        <taxon>Fimbriimonadia</taxon>
        <taxon>Fimbriimonadales</taxon>
        <taxon>Fimbriimonadaceae</taxon>
        <taxon>Fimbriimonas</taxon>
    </lineage>
</organism>
<dbReference type="InterPro" id="IPR012296">
    <property type="entry name" value="Nuclease_put_TT1808"/>
</dbReference>